<dbReference type="EMBL" id="CP027753">
    <property type="protein sequence ID" value="AZE50112.1"/>
    <property type="molecule type" value="Genomic_DNA"/>
</dbReference>
<evidence type="ECO:0000256" key="1">
    <source>
        <dbReference type="SAM" id="MobiDB-lite"/>
    </source>
</evidence>
<dbReference type="Proteomes" id="UP000268048">
    <property type="component" value="Chromosome"/>
</dbReference>
<dbReference type="RefSeq" id="WP_206429753.1">
    <property type="nucleotide sequence ID" value="NZ_CP027753.1"/>
</dbReference>
<sequence>MGVVLDQQGDITPSNFVYPADLMRYEHEGVVGKFRDEWDVEEAEALDIFSEMKKFLYISEYAQRQCIEFEIDEPILMIDKMWHHFILFTNDYEKFCNSFFWEDAPSHTILFSAPNPKDQDTIPERDHIERSQTRQT</sequence>
<accession>A0A3G7TUN9</accession>
<organism evidence="2 3">
    <name type="scientific">Pseudomonas chlororaphis</name>
    <dbReference type="NCBI Taxonomy" id="587753"/>
    <lineage>
        <taxon>Bacteria</taxon>
        <taxon>Pseudomonadati</taxon>
        <taxon>Pseudomonadota</taxon>
        <taxon>Gammaproteobacteria</taxon>
        <taxon>Pseudomonadales</taxon>
        <taxon>Pseudomonadaceae</taxon>
        <taxon>Pseudomonas</taxon>
    </lineage>
</organism>
<name>A0A3G7TUN9_9PSED</name>
<protein>
    <submittedName>
        <fullName evidence="2">Uncharacterized protein</fullName>
    </submittedName>
</protein>
<feature type="compositionally biased region" description="Basic and acidic residues" evidence="1">
    <location>
        <begin position="117"/>
        <end position="136"/>
    </location>
</feature>
<reference evidence="2 3" key="1">
    <citation type="submission" date="2018-03" db="EMBL/GenBank/DDBJ databases">
        <title>Diversity of phytobeneficial traits revealed by whole-genome analysis of worldwide-isolated phenazine-producing Pseudomonas spp.</title>
        <authorList>
            <person name="Biessy A."/>
            <person name="Novinscak A."/>
            <person name="Blom J."/>
            <person name="Leger G."/>
            <person name="Thomashow L.S."/>
            <person name="Cazorla F.M."/>
            <person name="Josic D."/>
            <person name="Filion M."/>
        </authorList>
    </citation>
    <scope>NUCLEOTIDE SEQUENCE [LARGE SCALE GENOMIC DNA]</scope>
    <source>
        <strain evidence="2 3">B25</strain>
    </source>
</reference>
<gene>
    <name evidence="2" type="ORF">C4K04_4453</name>
</gene>
<proteinExistence type="predicted"/>
<evidence type="ECO:0000313" key="3">
    <source>
        <dbReference type="Proteomes" id="UP000268048"/>
    </source>
</evidence>
<dbReference type="AlphaFoldDB" id="A0A3G7TUN9"/>
<feature type="region of interest" description="Disordered" evidence="1">
    <location>
        <begin position="113"/>
        <end position="136"/>
    </location>
</feature>
<evidence type="ECO:0000313" key="2">
    <source>
        <dbReference type="EMBL" id="AZE50112.1"/>
    </source>
</evidence>